<feature type="compositionally biased region" description="Low complexity" evidence="13">
    <location>
        <begin position="21"/>
        <end position="38"/>
    </location>
</feature>
<evidence type="ECO:0000256" key="7">
    <source>
        <dbReference type="ARBA" id="ARBA00022840"/>
    </source>
</evidence>
<evidence type="ECO:0000313" key="15">
    <source>
        <dbReference type="EMBL" id="KAI9560967.1"/>
    </source>
</evidence>
<keyword evidence="7 12" id="KW-0067">ATP-binding</keyword>
<dbReference type="InterPro" id="IPR027417">
    <property type="entry name" value="P-loop_NTPase"/>
</dbReference>
<keyword evidence="8" id="KW-0238">DNA-binding</keyword>
<feature type="compositionally biased region" description="Basic and acidic residues" evidence="13">
    <location>
        <begin position="155"/>
        <end position="190"/>
    </location>
</feature>
<evidence type="ECO:0000259" key="14">
    <source>
        <dbReference type="PROSITE" id="PS50172"/>
    </source>
</evidence>
<dbReference type="Pfam" id="PF08519">
    <property type="entry name" value="RFC1"/>
    <property type="match status" value="1"/>
</dbReference>
<feature type="compositionally biased region" description="Gly residues" evidence="13">
    <location>
        <begin position="1059"/>
        <end position="1068"/>
    </location>
</feature>
<feature type="domain" description="BRCT" evidence="14">
    <location>
        <begin position="335"/>
        <end position="416"/>
    </location>
</feature>
<dbReference type="GO" id="GO:0005634">
    <property type="term" value="C:nucleus"/>
    <property type="evidence" value="ECO:0007669"/>
    <property type="project" value="UniProtKB-SubCell"/>
</dbReference>
<dbReference type="SMART" id="SM00292">
    <property type="entry name" value="BRCT"/>
    <property type="match status" value="1"/>
</dbReference>
<evidence type="ECO:0000256" key="13">
    <source>
        <dbReference type="SAM" id="MobiDB-lite"/>
    </source>
</evidence>
<dbReference type="Gene3D" id="3.40.50.300">
    <property type="entry name" value="P-loop containing nucleotide triphosphate hydrolases"/>
    <property type="match status" value="1"/>
</dbReference>
<dbReference type="InterPro" id="IPR003959">
    <property type="entry name" value="ATPase_AAA_core"/>
</dbReference>
<feature type="compositionally biased region" description="Basic and acidic residues" evidence="13">
    <location>
        <begin position="486"/>
        <end position="497"/>
    </location>
</feature>
<dbReference type="SUPFAM" id="SSF48019">
    <property type="entry name" value="post-AAA+ oligomerization domain-like"/>
    <property type="match status" value="1"/>
</dbReference>
<evidence type="ECO:0000256" key="8">
    <source>
        <dbReference type="ARBA" id="ARBA00023125"/>
    </source>
</evidence>
<dbReference type="Pfam" id="PF00004">
    <property type="entry name" value="AAA"/>
    <property type="match status" value="1"/>
</dbReference>
<evidence type="ECO:0000256" key="9">
    <source>
        <dbReference type="ARBA" id="ARBA00023242"/>
    </source>
</evidence>
<feature type="compositionally biased region" description="Basic and acidic residues" evidence="13">
    <location>
        <begin position="117"/>
        <end position="131"/>
    </location>
</feature>
<dbReference type="CDD" id="cd18140">
    <property type="entry name" value="HLD_clamp_RFC"/>
    <property type="match status" value="1"/>
</dbReference>
<dbReference type="GO" id="GO:0005663">
    <property type="term" value="C:DNA replication factor C complex"/>
    <property type="evidence" value="ECO:0007669"/>
    <property type="project" value="InterPro"/>
</dbReference>
<keyword evidence="16" id="KW-1185">Reference proteome</keyword>
<dbReference type="InterPro" id="IPR036420">
    <property type="entry name" value="BRCT_dom_sf"/>
</dbReference>
<feature type="region of interest" description="Disordered" evidence="13">
    <location>
        <begin position="419"/>
        <end position="504"/>
    </location>
</feature>
<evidence type="ECO:0000256" key="2">
    <source>
        <dbReference type="ARBA" id="ARBA00006116"/>
    </source>
</evidence>
<dbReference type="GO" id="GO:0016887">
    <property type="term" value="F:ATP hydrolysis activity"/>
    <property type="evidence" value="ECO:0007669"/>
    <property type="project" value="InterPro"/>
</dbReference>
<comment type="subunit">
    <text evidence="11">Large subunit of the RFC complex, an heteropentameric complex consisting of RFC1 and four small subunits RFC2, RFC3, RFC4 and RFC5; the RFC complex interacts with PCNA and the interaction involves RFC1.</text>
</comment>
<dbReference type="Proteomes" id="UP000820818">
    <property type="component" value="Linkage Group LG3"/>
</dbReference>
<feature type="compositionally biased region" description="Basic and acidic residues" evidence="13">
    <location>
        <begin position="203"/>
        <end position="252"/>
    </location>
</feature>
<comment type="subcellular location">
    <subcellularLocation>
        <location evidence="1 12">Nucleus</location>
    </subcellularLocation>
</comment>
<feature type="region of interest" description="Disordered" evidence="13">
    <location>
        <begin position="1056"/>
        <end position="1079"/>
    </location>
</feature>
<organism evidence="15 16">
    <name type="scientific">Daphnia sinensis</name>
    <dbReference type="NCBI Taxonomy" id="1820382"/>
    <lineage>
        <taxon>Eukaryota</taxon>
        <taxon>Metazoa</taxon>
        <taxon>Ecdysozoa</taxon>
        <taxon>Arthropoda</taxon>
        <taxon>Crustacea</taxon>
        <taxon>Branchiopoda</taxon>
        <taxon>Diplostraca</taxon>
        <taxon>Cladocera</taxon>
        <taxon>Anomopoda</taxon>
        <taxon>Daphniidae</taxon>
        <taxon>Daphnia</taxon>
        <taxon>Daphnia similis group</taxon>
    </lineage>
</organism>
<feature type="compositionally biased region" description="Low complexity" evidence="13">
    <location>
        <begin position="475"/>
        <end position="485"/>
    </location>
</feature>
<keyword evidence="5 12" id="KW-0235">DNA replication</keyword>
<dbReference type="FunFam" id="3.40.50.300:FF:000395">
    <property type="entry name" value="Replication factor C subunit 1"/>
    <property type="match status" value="1"/>
</dbReference>
<keyword evidence="6 12" id="KW-0547">Nucleotide-binding</keyword>
<dbReference type="PANTHER" id="PTHR23389:SF6">
    <property type="entry name" value="REPLICATION FACTOR C SUBUNIT 1"/>
    <property type="match status" value="1"/>
</dbReference>
<comment type="function">
    <text evidence="10">Subunit of the replication factor C (RFC) complex which acts during elongation of primed DNA templates by DNA polymerases delta and epsilon, and is necessary for ATP-dependent loading of proliferating cell nuclear antigen (PCNA) onto primed DNA. This subunit binds to the primer-template junction. Binds the PO-B transcription element as well as other GA rich DNA sequences. Can bind single- or double-stranded DNA.</text>
</comment>
<dbReference type="InterPro" id="IPR012178">
    <property type="entry name" value="RFC1"/>
</dbReference>
<feature type="compositionally biased region" description="Low complexity" evidence="13">
    <location>
        <begin position="63"/>
        <end position="72"/>
    </location>
</feature>
<feature type="compositionally biased region" description="Polar residues" evidence="13">
    <location>
        <begin position="87"/>
        <end position="99"/>
    </location>
</feature>
<feature type="region of interest" description="Disordered" evidence="13">
    <location>
        <begin position="1"/>
        <end position="338"/>
    </location>
</feature>
<dbReference type="PIRSF" id="PIRSF036578">
    <property type="entry name" value="RFC1"/>
    <property type="match status" value="1"/>
</dbReference>
<dbReference type="Pfam" id="PF00533">
    <property type="entry name" value="BRCT"/>
    <property type="match status" value="1"/>
</dbReference>
<dbReference type="Pfam" id="PF25361">
    <property type="entry name" value="AAA_lid_RFC1"/>
    <property type="match status" value="1"/>
</dbReference>
<dbReference type="PANTHER" id="PTHR23389">
    <property type="entry name" value="CHROMOSOME TRANSMISSION FIDELITY FACTOR 18"/>
    <property type="match status" value="1"/>
</dbReference>
<dbReference type="InterPro" id="IPR003593">
    <property type="entry name" value="AAA+_ATPase"/>
</dbReference>
<dbReference type="CDD" id="cd17752">
    <property type="entry name" value="BRCT_RFC1"/>
    <property type="match status" value="1"/>
</dbReference>
<name>A0AAD5KUY0_9CRUS</name>
<evidence type="ECO:0000256" key="4">
    <source>
        <dbReference type="ARBA" id="ARBA00022553"/>
    </source>
</evidence>
<feature type="compositionally biased region" description="Basic and acidic residues" evidence="13">
    <location>
        <begin position="75"/>
        <end position="85"/>
    </location>
</feature>
<evidence type="ECO:0000256" key="11">
    <source>
        <dbReference type="ARBA" id="ARBA00064311"/>
    </source>
</evidence>
<evidence type="ECO:0000256" key="12">
    <source>
        <dbReference type="PIRNR" id="PIRNR036578"/>
    </source>
</evidence>
<feature type="compositionally biased region" description="Polar residues" evidence="13">
    <location>
        <begin position="432"/>
        <end position="444"/>
    </location>
</feature>
<sequence>MAPPKSPKTASVKGDIRNFFTSISSKTSTSKSPGSAPASKEEDGGKRKKKAMVLVDSTDSESEAPSRSSAPTKKSKLDEKPKKESVPSATKSKTKTSIPETPLQPVDISSVFGSKPIKRDIPEKRKRTVIEDHDDEDFEATLQQLDEAPLTKKSKVLEKNKPDSPSKKEKAKSPTKEEKSKSPAKEEKSKPSASPPSRNGKKSSKEVETKKETVLDKKRKTPDETATPKKNTPTKEAKQSEGRDKKSKKELQEIDSNSNKTPPKSNKKIKPEPTVVKETPKKRTASQDDDPDVIDSPAFDAIEKRKEKAENYKRFLASRRDGGAKNPGSKPIPEGAPGCLTGLTIVVTGVLESLHREEAEGLVKKYGGKAPKAVSKNTSYLLAGDDAGPSKLAKAQSMNVPIISEDDFLKMIATRNAAQGLSSPAGKKVPTTPKSGHKATTSKSVKSEPEPVITSVATPTKKRSPETKKIDSKPKASSSSSTTPTKKVEAERKKPDASEGNGEAKLPWVDKYKPTNLKQVIGMHGDRSIAKKLLYWLKSWYDNRSSTKKLTKPSPWSTNDDGAYFKAALLSGSPGIGKTTTAHLAAKELGYDIVEMNASDTRSKRLLHEHVQELMSSQSLATYAHGSAQIQGGRKRVLIMDEVDGMAGNEDRGGVQELIGLIKTSKIPVICICNDRQHPKIRSLANYCYDLKFSKPRMEQIRGAMMSICYKEGISLKPEALDEIIMGANQDVRQILHHLSMLASDKSVSNEKAKLEASKSKKDMKLGPWEVVKKVFSAEEHRGMSIHDKTGLFFQDYSFGPLFVQENYPYVVPHAAKGNAIKTLDLLGRTAHCMSQTDLIEKVIRSQNAWSLLPVEAVFASVVPGQLMEGFISSQVAFPSWLGKNSRTNKMDRLLQELQMHMRLKISGSKRAVNLDYLPHILNSIVGPLKRSGADGVAEAITAMESYDLMREDLDSLLELAQWPHKPDIMAGVEGKVKAAFTRAYNKEGHMTPYAVVQVKKGRSKDAADDQEALVDEDGLAEEEDDEEQSEDPSLDAMIKVKKETKKTATSTTVTVGGLRWGGKGGTGRSQSRRDNVDSSSNNIVAALHHSIIAIVIT</sequence>
<keyword evidence="9 12" id="KW-0539">Nucleus</keyword>
<dbReference type="Gene3D" id="1.10.8.60">
    <property type="match status" value="1"/>
</dbReference>
<dbReference type="AlphaFoldDB" id="A0AAD5KUY0"/>
<dbReference type="InterPro" id="IPR013725">
    <property type="entry name" value="DNA_replication_fac_RFC1_C"/>
</dbReference>
<evidence type="ECO:0000256" key="1">
    <source>
        <dbReference type="ARBA" id="ARBA00004123"/>
    </source>
</evidence>
<feature type="compositionally biased region" description="Basic and acidic residues" evidence="13">
    <location>
        <begin position="463"/>
        <end position="474"/>
    </location>
</feature>
<reference evidence="15 16" key="1">
    <citation type="submission" date="2022-05" db="EMBL/GenBank/DDBJ databases">
        <title>A multi-omics perspective on studying reproductive biology in Daphnia sinensis.</title>
        <authorList>
            <person name="Jia J."/>
        </authorList>
    </citation>
    <scope>NUCLEOTIDE SEQUENCE [LARGE SCALE GENOMIC DNA]</scope>
    <source>
        <strain evidence="15 16">WSL</strain>
    </source>
</reference>
<comment type="similarity">
    <text evidence="2 12">Belongs to the activator 1 large subunit family.</text>
</comment>
<evidence type="ECO:0000256" key="6">
    <source>
        <dbReference type="ARBA" id="ARBA00022741"/>
    </source>
</evidence>
<dbReference type="CDD" id="cd00009">
    <property type="entry name" value="AAA"/>
    <property type="match status" value="1"/>
</dbReference>
<dbReference type="SMART" id="SM00382">
    <property type="entry name" value="AAA"/>
    <property type="match status" value="1"/>
</dbReference>
<dbReference type="FunFam" id="1.10.8.60:FF:000021">
    <property type="entry name" value="Replication factor C subunit 1"/>
    <property type="match status" value="1"/>
</dbReference>
<dbReference type="InterPro" id="IPR047854">
    <property type="entry name" value="RFC_lid"/>
</dbReference>
<keyword evidence="4" id="KW-0597">Phosphoprotein</keyword>
<dbReference type="Gene3D" id="3.40.50.10190">
    <property type="entry name" value="BRCT domain"/>
    <property type="match status" value="1"/>
</dbReference>
<evidence type="ECO:0000313" key="16">
    <source>
        <dbReference type="Proteomes" id="UP000820818"/>
    </source>
</evidence>
<feature type="compositionally biased region" description="Basic and acidic residues" evidence="13">
    <location>
        <begin position="301"/>
        <end position="323"/>
    </location>
</feature>
<accession>A0AAD5KUY0</accession>
<dbReference type="GO" id="GO:0006260">
    <property type="term" value="P:DNA replication"/>
    <property type="evidence" value="ECO:0007669"/>
    <property type="project" value="UniProtKB-KW"/>
</dbReference>
<dbReference type="PROSITE" id="PS50172">
    <property type="entry name" value="BRCT"/>
    <property type="match status" value="1"/>
</dbReference>
<dbReference type="InterPro" id="IPR001357">
    <property type="entry name" value="BRCT_dom"/>
</dbReference>
<proteinExistence type="inferred from homology"/>
<comment type="caution">
    <text evidence="15">The sequence shown here is derived from an EMBL/GenBank/DDBJ whole genome shotgun (WGS) entry which is preliminary data.</text>
</comment>
<dbReference type="SUPFAM" id="SSF52113">
    <property type="entry name" value="BRCT domain"/>
    <property type="match status" value="1"/>
</dbReference>
<evidence type="ECO:0000256" key="10">
    <source>
        <dbReference type="ARBA" id="ARBA00054501"/>
    </source>
</evidence>
<dbReference type="EMBL" id="WJBH02000003">
    <property type="protein sequence ID" value="KAI9560967.1"/>
    <property type="molecule type" value="Genomic_DNA"/>
</dbReference>
<dbReference type="FunFam" id="3.40.50.10190:FF:000001">
    <property type="entry name" value="Replication factor C subunit 1"/>
    <property type="match status" value="1"/>
</dbReference>
<dbReference type="GO" id="GO:0003677">
    <property type="term" value="F:DNA binding"/>
    <property type="evidence" value="ECO:0007669"/>
    <property type="project" value="UniProtKB-KW"/>
</dbReference>
<dbReference type="GO" id="GO:0006281">
    <property type="term" value="P:DNA repair"/>
    <property type="evidence" value="ECO:0007669"/>
    <property type="project" value="InterPro"/>
</dbReference>
<evidence type="ECO:0000256" key="3">
    <source>
        <dbReference type="ARBA" id="ARBA00020401"/>
    </source>
</evidence>
<feature type="region of interest" description="Disordered" evidence="13">
    <location>
        <begin position="1003"/>
        <end position="1035"/>
    </location>
</feature>
<dbReference type="SUPFAM" id="SSF52540">
    <property type="entry name" value="P-loop containing nucleoside triphosphate hydrolases"/>
    <property type="match status" value="1"/>
</dbReference>
<dbReference type="InterPro" id="IPR008921">
    <property type="entry name" value="DNA_pol3_clamp-load_cplx_C"/>
</dbReference>
<feature type="compositionally biased region" description="Acidic residues" evidence="13">
    <location>
        <begin position="1009"/>
        <end position="1034"/>
    </location>
</feature>
<protein>
    <recommendedName>
        <fullName evidence="3 12">Replication factor C subunit 1</fullName>
    </recommendedName>
</protein>
<gene>
    <name evidence="15" type="ORF">GHT06_011923</name>
</gene>
<dbReference type="GO" id="GO:0005524">
    <property type="term" value="F:ATP binding"/>
    <property type="evidence" value="ECO:0007669"/>
    <property type="project" value="UniProtKB-UniRule"/>
</dbReference>
<dbReference type="FunFam" id="1.20.272.10:FF:000005">
    <property type="entry name" value="Replication factor C subunit 1"/>
    <property type="match status" value="1"/>
</dbReference>
<dbReference type="Gene3D" id="1.20.272.10">
    <property type="match status" value="1"/>
</dbReference>
<evidence type="ECO:0000256" key="5">
    <source>
        <dbReference type="ARBA" id="ARBA00022705"/>
    </source>
</evidence>
<dbReference type="GO" id="GO:0003689">
    <property type="term" value="F:DNA clamp loader activity"/>
    <property type="evidence" value="ECO:0007669"/>
    <property type="project" value="UniProtKB-UniRule"/>
</dbReference>